<gene>
    <name evidence="2" type="ORF">SAMN02745911_0554</name>
</gene>
<accession>A0ABY1I420</accession>
<feature type="domain" description="DUF6894" evidence="1">
    <location>
        <begin position="3"/>
        <end position="70"/>
    </location>
</feature>
<protein>
    <recommendedName>
        <fullName evidence="1">DUF6894 domain-containing protein</fullName>
    </recommendedName>
</protein>
<evidence type="ECO:0000259" key="1">
    <source>
        <dbReference type="Pfam" id="PF21834"/>
    </source>
</evidence>
<evidence type="ECO:0000313" key="2">
    <source>
        <dbReference type="EMBL" id="SHI57496.1"/>
    </source>
</evidence>
<reference evidence="2 3" key="1">
    <citation type="submission" date="2016-11" db="EMBL/GenBank/DDBJ databases">
        <authorList>
            <person name="Varghese N."/>
            <person name="Submissions S."/>
        </authorList>
    </citation>
    <scope>NUCLEOTIDE SEQUENCE [LARGE SCALE GENOMIC DNA]</scope>
    <source>
        <strain evidence="2 3">DSM 21988</strain>
    </source>
</reference>
<dbReference type="Pfam" id="PF21834">
    <property type="entry name" value="DUF6894"/>
    <property type="match status" value="1"/>
</dbReference>
<comment type="caution">
    <text evidence="2">The sequence shown here is derived from an EMBL/GenBank/DDBJ whole genome shotgun (WGS) entry which is preliminary data.</text>
</comment>
<name>A0ABY1I420_9HYPH</name>
<proteinExistence type="predicted"/>
<dbReference type="InterPro" id="IPR054189">
    <property type="entry name" value="DUF6894"/>
</dbReference>
<dbReference type="Proteomes" id="UP000184290">
    <property type="component" value="Unassembled WGS sequence"/>
</dbReference>
<evidence type="ECO:0000313" key="3">
    <source>
        <dbReference type="Proteomes" id="UP000184290"/>
    </source>
</evidence>
<organism evidence="2 3">
    <name type="scientific">Aureimonas altamirensis DSM 21988</name>
    <dbReference type="NCBI Taxonomy" id="1121026"/>
    <lineage>
        <taxon>Bacteria</taxon>
        <taxon>Pseudomonadati</taxon>
        <taxon>Pseudomonadota</taxon>
        <taxon>Alphaproteobacteria</taxon>
        <taxon>Hyphomicrobiales</taxon>
        <taxon>Aurantimonadaceae</taxon>
        <taxon>Aureimonas</taxon>
    </lineage>
</organism>
<sequence length="82" mass="8842">MPLYFFHVAGAVTINDDVGTVLADDHAACLTLVQSTAEVVKDAGDKFCPSAEVRASVVDRDGHSLMQLKLTLMPQRSAPSRR</sequence>
<keyword evidence="3" id="KW-1185">Reference proteome</keyword>
<dbReference type="RefSeq" id="WP_060600893.1">
    <property type="nucleotide sequence ID" value="NZ_FQZC01000001.1"/>
</dbReference>
<dbReference type="EMBL" id="FQZC01000001">
    <property type="protein sequence ID" value="SHI57496.1"/>
    <property type="molecule type" value="Genomic_DNA"/>
</dbReference>